<dbReference type="Pfam" id="PF25984">
    <property type="entry name" value="BSH_YknX"/>
    <property type="match status" value="1"/>
</dbReference>
<dbReference type="RefSeq" id="WP_231063065.1">
    <property type="nucleotide sequence ID" value="NZ_JAJNOR010000006.1"/>
</dbReference>
<evidence type="ECO:0000256" key="4">
    <source>
        <dbReference type="SAM" id="MobiDB-lite"/>
    </source>
</evidence>
<dbReference type="GO" id="GO:0030313">
    <property type="term" value="C:cell envelope"/>
    <property type="evidence" value="ECO:0007669"/>
    <property type="project" value="UniProtKB-SubCell"/>
</dbReference>
<evidence type="ECO:0000256" key="1">
    <source>
        <dbReference type="ARBA" id="ARBA00004196"/>
    </source>
</evidence>
<feature type="region of interest" description="Disordered" evidence="4">
    <location>
        <begin position="405"/>
        <end position="447"/>
    </location>
</feature>
<dbReference type="Gene3D" id="2.40.30.170">
    <property type="match status" value="1"/>
</dbReference>
<reference evidence="8 9" key="1">
    <citation type="submission" date="2021-11" db="EMBL/GenBank/DDBJ databases">
        <title>Lacrimispora sp. nov. NSJ-141 isolated from human feces.</title>
        <authorList>
            <person name="Abdugheni R."/>
        </authorList>
    </citation>
    <scope>NUCLEOTIDE SEQUENCE [LARGE SCALE GENOMIC DNA]</scope>
    <source>
        <strain evidence="8 9">NSJ-141</strain>
    </source>
</reference>
<dbReference type="Proteomes" id="UP001299265">
    <property type="component" value="Unassembled WGS sequence"/>
</dbReference>
<dbReference type="AlphaFoldDB" id="A0AAP2RK96"/>
<name>A0AAP2RK96_9FIRM</name>
<organism evidence="8 9">
    <name type="scientific">Lientehia hominis</name>
    <dbReference type="NCBI Taxonomy" id="2897778"/>
    <lineage>
        <taxon>Bacteria</taxon>
        <taxon>Bacillati</taxon>
        <taxon>Bacillota</taxon>
        <taxon>Clostridia</taxon>
        <taxon>Lachnospirales</taxon>
        <taxon>Lachnospiraceae</taxon>
        <taxon>Lientehia</taxon>
    </lineage>
</organism>
<dbReference type="PANTHER" id="PTHR32347">
    <property type="entry name" value="EFFLUX SYSTEM COMPONENT YKNX-RELATED"/>
    <property type="match status" value="1"/>
</dbReference>
<sequence>MKKKVIIGIGIVVLAVIAGLVIWRVTVSNKPGGDDEAALYADSVSMLTGTGLGTQNRFAGVIEAQNTLKIRLESEQTVKEIFVEKGQSVDVGTPLFQYDTEDMGMKLEQAQLELEKISNGIDTLNAQIETLTKEKKNAPSSEQLSFTTQIQELQTNVKQEEYNYKVKELEIGRLQKSIESAVVNSTIAGIVQEINENPSYDSYTGEQQAFMSILAVGKYRVKGSISEQNMRNFYVGMPVIVHSRVDDSLIWSGTVDTIDTEKPITGSSDGMVVSSGSDSSVQATKYPFYVTLDSSDGLMLGQHVYLEPNLGQGEEKDGMWLMSSYIVQDDGDPYVWAAGSDGKLEKRPVSLGDHDEEMDTYKILDGLKASDYIVWPSEDCKKGATVYKNDGSMPQGNFGGDMEVLPGGEENGVIGGMDGEADGAMNNVPEGDDSAVNAPSKEMEETP</sequence>
<dbReference type="Pfam" id="PF25990">
    <property type="entry name" value="Beta-barrel_YknX"/>
    <property type="match status" value="1"/>
</dbReference>
<keyword evidence="2 3" id="KW-0175">Coiled coil</keyword>
<gene>
    <name evidence="8" type="ORF">LQE92_11310</name>
</gene>
<protein>
    <submittedName>
        <fullName evidence="8">Efflux RND transporter periplasmic adaptor subunit</fullName>
    </submittedName>
</protein>
<evidence type="ECO:0000256" key="3">
    <source>
        <dbReference type="SAM" id="Coils"/>
    </source>
</evidence>
<evidence type="ECO:0000259" key="7">
    <source>
        <dbReference type="Pfam" id="PF25990"/>
    </source>
</evidence>
<comment type="caution">
    <text evidence="8">The sequence shown here is derived from an EMBL/GenBank/DDBJ whole genome shotgun (WGS) entry which is preliminary data.</text>
</comment>
<dbReference type="InterPro" id="IPR050465">
    <property type="entry name" value="UPF0194_transport"/>
</dbReference>
<dbReference type="Gene3D" id="2.40.50.100">
    <property type="match status" value="1"/>
</dbReference>
<evidence type="ECO:0000313" key="8">
    <source>
        <dbReference type="EMBL" id="MCD2493206.1"/>
    </source>
</evidence>
<keyword evidence="5" id="KW-0812">Transmembrane</keyword>
<dbReference type="PANTHER" id="PTHR32347:SF14">
    <property type="entry name" value="EFFLUX SYSTEM COMPONENT YKNX-RELATED"/>
    <property type="match status" value="1"/>
</dbReference>
<dbReference type="InterPro" id="IPR058636">
    <property type="entry name" value="Beta-barrel_YknX"/>
</dbReference>
<feature type="transmembrane region" description="Helical" evidence="5">
    <location>
        <begin position="5"/>
        <end position="23"/>
    </location>
</feature>
<dbReference type="SUPFAM" id="SSF111369">
    <property type="entry name" value="HlyD-like secretion proteins"/>
    <property type="match status" value="1"/>
</dbReference>
<evidence type="ECO:0000256" key="5">
    <source>
        <dbReference type="SAM" id="Phobius"/>
    </source>
</evidence>
<feature type="compositionally biased region" description="Gly residues" evidence="4">
    <location>
        <begin position="409"/>
        <end position="418"/>
    </location>
</feature>
<feature type="coiled-coil region" evidence="3">
    <location>
        <begin position="107"/>
        <end position="170"/>
    </location>
</feature>
<dbReference type="Gene3D" id="2.40.420.20">
    <property type="match status" value="1"/>
</dbReference>
<dbReference type="InterPro" id="IPR058639">
    <property type="entry name" value="BSH_YknX-like"/>
</dbReference>
<accession>A0AAP2RK96</accession>
<proteinExistence type="predicted"/>
<dbReference type="EMBL" id="JAJNOR010000006">
    <property type="protein sequence ID" value="MCD2493206.1"/>
    <property type="molecule type" value="Genomic_DNA"/>
</dbReference>
<feature type="domain" description="YknX-like beta-barrel" evidence="7">
    <location>
        <begin position="220"/>
        <end position="307"/>
    </location>
</feature>
<keyword evidence="5" id="KW-1133">Transmembrane helix</keyword>
<dbReference type="Gene3D" id="1.10.287.470">
    <property type="entry name" value="Helix hairpin bin"/>
    <property type="match status" value="1"/>
</dbReference>
<keyword evidence="9" id="KW-1185">Reference proteome</keyword>
<comment type="subcellular location">
    <subcellularLocation>
        <location evidence="1">Cell envelope</location>
    </subcellularLocation>
</comment>
<evidence type="ECO:0000259" key="6">
    <source>
        <dbReference type="Pfam" id="PF25984"/>
    </source>
</evidence>
<feature type="domain" description="YknX-like barrel-sandwich hybrid" evidence="6">
    <location>
        <begin position="76"/>
        <end position="213"/>
    </location>
</feature>
<evidence type="ECO:0000313" key="9">
    <source>
        <dbReference type="Proteomes" id="UP001299265"/>
    </source>
</evidence>
<evidence type="ECO:0000256" key="2">
    <source>
        <dbReference type="ARBA" id="ARBA00023054"/>
    </source>
</evidence>
<keyword evidence="5" id="KW-0472">Membrane</keyword>